<dbReference type="AlphaFoldDB" id="A0A1L3J5Q1"/>
<dbReference type="KEGG" id="grl:LPB144_08645"/>
<evidence type="ECO:0000313" key="3">
    <source>
        <dbReference type="Proteomes" id="UP000182510"/>
    </source>
</evidence>
<accession>A0A1L3J5Q1</accession>
<gene>
    <name evidence="2" type="ORF">LPB144_08645</name>
</gene>
<dbReference type="STRING" id="1913577.LPB144_08645"/>
<dbReference type="RefSeq" id="WP_072553111.1">
    <property type="nucleotide sequence ID" value="NZ_CP018153.1"/>
</dbReference>
<dbReference type="OrthoDB" id="1525222at2"/>
<evidence type="ECO:0000259" key="1">
    <source>
        <dbReference type="Pfam" id="PF14129"/>
    </source>
</evidence>
<dbReference type="InterPro" id="IPR025381">
    <property type="entry name" value="DUF4296"/>
</dbReference>
<dbReference type="Pfam" id="PF14129">
    <property type="entry name" value="DUF4296"/>
    <property type="match status" value="1"/>
</dbReference>
<dbReference type="PROSITE" id="PS51257">
    <property type="entry name" value="PROKAR_LIPOPROTEIN"/>
    <property type="match status" value="1"/>
</dbReference>
<protein>
    <recommendedName>
        <fullName evidence="1">DUF4296 domain-containing protein</fullName>
    </recommendedName>
</protein>
<keyword evidence="3" id="KW-1185">Reference proteome</keyword>
<proteinExistence type="predicted"/>
<evidence type="ECO:0000313" key="2">
    <source>
        <dbReference type="EMBL" id="APG60465.1"/>
    </source>
</evidence>
<organism evidence="2 3">
    <name type="scientific">Christiangramia salexigens</name>
    <dbReference type="NCBI Taxonomy" id="1913577"/>
    <lineage>
        <taxon>Bacteria</taxon>
        <taxon>Pseudomonadati</taxon>
        <taxon>Bacteroidota</taxon>
        <taxon>Flavobacteriia</taxon>
        <taxon>Flavobacteriales</taxon>
        <taxon>Flavobacteriaceae</taxon>
        <taxon>Christiangramia</taxon>
    </lineage>
</organism>
<dbReference type="Proteomes" id="UP000182510">
    <property type="component" value="Chromosome"/>
</dbReference>
<feature type="domain" description="DUF4296" evidence="1">
    <location>
        <begin position="30"/>
        <end position="108"/>
    </location>
</feature>
<sequence length="188" mass="21915">MTGNDFKRFFLIAVLIFSYSCQDLEKMEKPANLIPEAEMIDILTELSLVHAARNYNKSKLEKTGIKPDQYIFDKFGIDSLQFQQSSDYYAEQYSQYDRIYDSVKARVQIMKIRLDSLREIEVRIEDSLRTARQDSLKTLDSIKKAGGDSLYMKREASKKKLRKVNENIQDCLIAPPSVKRLKKRDTIL</sequence>
<name>A0A1L3J5Q1_9FLAO</name>
<reference evidence="2 3" key="1">
    <citation type="submission" date="2016-11" db="EMBL/GenBank/DDBJ databases">
        <title>Gramella sp. LPB0144 isolated from marine environment.</title>
        <authorList>
            <person name="Kim E."/>
            <person name="Yi H."/>
        </authorList>
    </citation>
    <scope>NUCLEOTIDE SEQUENCE [LARGE SCALE GENOMIC DNA]</scope>
    <source>
        <strain evidence="2 3">LPB0144</strain>
    </source>
</reference>
<dbReference type="EMBL" id="CP018153">
    <property type="protein sequence ID" value="APG60465.1"/>
    <property type="molecule type" value="Genomic_DNA"/>
</dbReference>